<dbReference type="WBParaSite" id="PS1159_v2.g21539.t1">
    <property type="protein sequence ID" value="PS1159_v2.g21539.t1"/>
    <property type="gene ID" value="PS1159_v2.g21539"/>
</dbReference>
<dbReference type="Proteomes" id="UP000887580">
    <property type="component" value="Unplaced"/>
</dbReference>
<evidence type="ECO:0000313" key="1">
    <source>
        <dbReference type="Proteomes" id="UP000887580"/>
    </source>
</evidence>
<accession>A0AC35FY15</accession>
<sequence>MFHLYRKLKWAYQKFKVSYSLPFIVLVSYTLLGAVIFRKIELIGDMERREMYKNSTEYAFDQVMKRLKNVKCEKSGLKVDPGEQEKHAKEALFWFIDYLNLTQVIEDRTAATPWTWMGSALYAGQLYTTIGYGYPLVATNLGKVISILYIMIGIPIFLIILKDVGKLLSRALRKIYKRWRTAKNRIPDNAAVRRMSEPVKAIYSLTGGGNEKSYSPKSSENHSLAAASPTKTISTTKDLEMQFEKEEQKEQEEQEIKNKNSSGHFPIPLALTLLVVWILGSAALFCVWETEWGYLTSVYFFFVSISTVGLGDIVPTKPDMMLINFVLILIGLALLSMCVTLIQDAVERIIEQLLQEYIEEIEKMAAIVTSDNEFVEESATPFEVGMSADLLTAPLTAFSKEQESWITSFPQKAKDWMAEKLVDKFLVKQLDSHSDSDDSDDDENEEDEQLEGVRVEDGRQETPDRLSSQNKDAISKASKNKKRRPFRNRGFILNYNLPTLRTIQAMEKVKIKTQNNPTFRGRLFAKFASNKKFGKYLDNHIVEPPITNMAHVGASGDVPQKKSSSQGSPASWRCRLVTPESVIGSTKSSIATASTAFDQDSLYSAAYHDVEFGYSTESVPKLIEKERKQMEQEEKLEKLKQRRASKDSIPPMIIIPKDMVVIAPPLAELDETAPIKIKVNRSSDSPEPIEAKMPDSYALDPHQSSLIDRRRRASTPFLTLNTSAAAASNIDPFTKMPMMRCPSCLHLSTAPSAAATPEHKNNHKHLYSSECNSPDENAKVFKRVQSLCGLLPSDFTPVQSPTQIHYPPHQHPKQQQHQQRTQSPSPSRCEDSGYDNTTMTDSLMMTDSLLNGSSSLMPTIFVKPSINTDNNDEDYERIGNGKILDKK</sequence>
<name>A0AC35FY15_9BILA</name>
<evidence type="ECO:0000313" key="2">
    <source>
        <dbReference type="WBParaSite" id="PS1159_v2.g21539.t1"/>
    </source>
</evidence>
<proteinExistence type="predicted"/>
<protein>
    <submittedName>
        <fullName evidence="2">Potassium channel domain-containing protein</fullName>
    </submittedName>
</protein>
<reference evidence="2" key="1">
    <citation type="submission" date="2022-11" db="UniProtKB">
        <authorList>
            <consortium name="WormBaseParasite"/>
        </authorList>
    </citation>
    <scope>IDENTIFICATION</scope>
</reference>
<organism evidence="1 2">
    <name type="scientific">Panagrolaimus sp. PS1159</name>
    <dbReference type="NCBI Taxonomy" id="55785"/>
    <lineage>
        <taxon>Eukaryota</taxon>
        <taxon>Metazoa</taxon>
        <taxon>Ecdysozoa</taxon>
        <taxon>Nematoda</taxon>
        <taxon>Chromadorea</taxon>
        <taxon>Rhabditida</taxon>
        <taxon>Tylenchina</taxon>
        <taxon>Panagrolaimomorpha</taxon>
        <taxon>Panagrolaimoidea</taxon>
        <taxon>Panagrolaimidae</taxon>
        <taxon>Panagrolaimus</taxon>
    </lineage>
</organism>